<proteinExistence type="predicted"/>
<reference evidence="1" key="1">
    <citation type="submission" date="2022-04" db="EMBL/GenBank/DDBJ databases">
        <title>Jade perch genome.</title>
        <authorList>
            <person name="Chao B."/>
        </authorList>
    </citation>
    <scope>NUCLEOTIDE SEQUENCE</scope>
    <source>
        <strain evidence="1">CB-2022</strain>
    </source>
</reference>
<evidence type="ECO:0000313" key="2">
    <source>
        <dbReference type="Proteomes" id="UP000831701"/>
    </source>
</evidence>
<comment type="caution">
    <text evidence="1">The sequence shown here is derived from an EMBL/GenBank/DDBJ whole genome shotgun (WGS) entry which is preliminary data.</text>
</comment>
<evidence type="ECO:0000313" key="1">
    <source>
        <dbReference type="EMBL" id="KAI3373090.1"/>
    </source>
</evidence>
<protein>
    <submittedName>
        <fullName evidence="1">Uncharacterized protein</fullName>
    </submittedName>
</protein>
<gene>
    <name evidence="1" type="ORF">L3Q82_006420</name>
</gene>
<dbReference type="Proteomes" id="UP000831701">
    <property type="component" value="Chromosome 4"/>
</dbReference>
<keyword evidence="2" id="KW-1185">Reference proteome</keyword>
<sequence>MPGDASDSSDDSDSKTNEKDCTVKLQITNANLTGHTERVGMENFELLKVLGTGAYGKVFLVRKNSGHDAGQLYAMKVLKKAAIVQKAKTTEHTRTERQVLEHIRQSPFLVTLHYAFQTHSKLHLILDYVSGGEMFTHLYQRDHFPEEAVRIYIGEIILALEHLHKLGIVYRDIKLENILLDSDGHVVLTDFGLSKEFLEEESVDWWSLGILMFELLTGASPFTLEGERNSQSEVSKRILRCDPPFPSMIGPVAQDLLKKLLVKDPHRRLGSGPRGAEDIKAHPFFKGLNWADLAQKKVSSPFKPELKSELDVGNFAEEFTGMDPVYSPASTPPSTDRLFKGYSFIAPSILFNKNAVMGDFVDFQARADRPGSASVQRSAMLEESQFFQHYELCLQGPPLGEGSFSVCRKCRHKQSDREYAVKIVSRRMEANTQREIAALRQCEAHPNIVKLQEVYTDQYHTYLVMELLRGGELLERIKRKKLFGEAEASQLLQSLVSAVSFMHEAGVVHRDLKPENVLFADEGEESVLKVIDFGFARLCPAGSAPLQTPCFTLQYAAPELFESAGYDKACDLWSLGVILYTMLSGQVPFQSEQRGVTSSYAADIMQKIKEGDFSLDGEAWKGVSEDAKELVKGLLTVDPERRLKLSDLKENSWLQGGASMSTTPLCTPDVLESSGPTVRTYVNATYKCVRLYIHYSKRERSRGNERILIVIRFAISGFMHKARDDHKRVKKIVMNWCDEDFIYCNDRGLSSIPSLPPTASVLYLQNNHINNPGLPTSLEHHLAVRVVYLYDNELDEFPMHLPPSVRELHLQDNNIRTIPRSALARMPLLEKLHLDDNSISTVSIEDQAFADNPRLRLLFLSRNHLSSIPSGLPASLEELRLDDNRISTIPTHAFRGLTSLRCLVLDGNLLANQRIADDTFSRLSNLTELSLVRNSLQTPPVNLPSAHLQRLSLQDNALTHMPRGSLDGMHRLQRLDLSGNNLTTLPRGLFKDLDSLGQLLVRGNPWHCGCNLRWLYDWLHARGNSITVRGLTCHGPDRVRDMALTDLTSEMEECEVVKPAGTKDKVGGGGVDSSTTYTPPQGSLFTLRSKRPGLGLPDSGLDYTLSSSGVGKSLALNVKPLSHNSVRVTWSVAQPSSSFRLSWLRLGTGNAMGSITETLVRGDRRDSESKGVISGDADSDEALVCAKAETSDLSPVEEEEDEESQQMTTLPLAGIIGGASAIVSLALIFGVFCCSSRKNKNYDDYIESGTKKDNTILEIRGPGFQMTPMAACQPMQPKPLREDYIIHTIYPSNGTGLYKGANHVSNAGHGTNRGYREGGIPDIDYCYT</sequence>
<dbReference type="EMBL" id="CM041534">
    <property type="protein sequence ID" value="KAI3373090.1"/>
    <property type="molecule type" value="Genomic_DNA"/>
</dbReference>
<accession>A0ACB8WZM8</accession>
<organism evidence="1 2">
    <name type="scientific">Scortum barcoo</name>
    <name type="common">barcoo grunter</name>
    <dbReference type="NCBI Taxonomy" id="214431"/>
    <lineage>
        <taxon>Eukaryota</taxon>
        <taxon>Metazoa</taxon>
        <taxon>Chordata</taxon>
        <taxon>Craniata</taxon>
        <taxon>Vertebrata</taxon>
        <taxon>Euteleostomi</taxon>
        <taxon>Actinopterygii</taxon>
        <taxon>Neopterygii</taxon>
        <taxon>Teleostei</taxon>
        <taxon>Neoteleostei</taxon>
        <taxon>Acanthomorphata</taxon>
        <taxon>Eupercaria</taxon>
        <taxon>Centrarchiformes</taxon>
        <taxon>Terapontoidei</taxon>
        <taxon>Terapontidae</taxon>
        <taxon>Scortum</taxon>
    </lineage>
</organism>
<name>A0ACB8WZM8_9TELE</name>